<evidence type="ECO:0000256" key="6">
    <source>
        <dbReference type="ARBA" id="ARBA00022741"/>
    </source>
</evidence>
<evidence type="ECO:0000259" key="17">
    <source>
        <dbReference type="PROSITE" id="PS51285"/>
    </source>
</evidence>
<dbReference type="CDD" id="cd05572">
    <property type="entry name" value="STKc_cGK"/>
    <property type="match status" value="1"/>
</dbReference>
<evidence type="ECO:0000256" key="13">
    <source>
        <dbReference type="RuleBase" id="RU000304"/>
    </source>
</evidence>
<name>A0A811UR58_CERCA</name>
<dbReference type="EMBL" id="CAJHJT010000012">
    <property type="protein sequence ID" value="CAD7000276.1"/>
    <property type="molecule type" value="Genomic_DNA"/>
</dbReference>
<feature type="binding site" evidence="12">
    <location>
        <position position="147"/>
    </location>
    <ligand>
        <name>ATP</name>
        <dbReference type="ChEBI" id="CHEBI:30616"/>
    </ligand>
</feature>
<evidence type="ECO:0000256" key="1">
    <source>
        <dbReference type="ARBA" id="ARBA00006352"/>
    </source>
</evidence>
<keyword evidence="6 12" id="KW-0547">Nucleotide-binding</keyword>
<dbReference type="PROSITE" id="PS51285">
    <property type="entry name" value="AGC_KINASE_CTER"/>
    <property type="match status" value="1"/>
</dbReference>
<dbReference type="OrthoDB" id="63267at2759"/>
<dbReference type="GO" id="GO:0004692">
    <property type="term" value="F:cGMP-dependent protein kinase activity"/>
    <property type="evidence" value="ECO:0007669"/>
    <property type="project" value="UniProtKB-EC"/>
</dbReference>
<evidence type="ECO:0000256" key="14">
    <source>
        <dbReference type="SAM" id="MobiDB-lite"/>
    </source>
</evidence>
<dbReference type="SUPFAM" id="SSF56112">
    <property type="entry name" value="Protein kinase-like (PK-like)"/>
    <property type="match status" value="1"/>
</dbReference>
<dbReference type="AlphaFoldDB" id="A0A811UR58"/>
<reference evidence="18" key="1">
    <citation type="submission" date="2020-11" db="EMBL/GenBank/DDBJ databases">
        <authorList>
            <person name="Whitehead M."/>
        </authorList>
    </citation>
    <scope>NUCLEOTIDE SEQUENCE</scope>
    <source>
        <strain evidence="18">EGII</strain>
    </source>
</reference>
<dbReference type="SMART" id="SM00220">
    <property type="entry name" value="S_TKc"/>
    <property type="match status" value="1"/>
</dbReference>
<evidence type="ECO:0000256" key="12">
    <source>
        <dbReference type="PROSITE-ProRule" id="PRU10141"/>
    </source>
</evidence>
<keyword evidence="7" id="KW-0418">Kinase</keyword>
<evidence type="ECO:0000256" key="10">
    <source>
        <dbReference type="ARBA" id="ARBA00047298"/>
    </source>
</evidence>
<sequence length="428" mass="49089">MGDYIVRQGARGDTFFIISKGQVRVTIKQPDTQEEKFIRTLVKGDFFGEKALQGDDLRTANIICDSADGVTCLVIDRETFNQLISNLDEIKHRYDDECIGERKKINEEFDNVKLTDLRIIATLGVGGFGRVELVQINGDSSRSFALKQMKKSQIVETRQQQHIMSEKEIMGEANCQFIVKLVKTFKDRKYLYMLMESCLGGELWTILRDRCKFDDATTRFYTACVVEAFQYLHSRNIIYRDLKPENLLLDEKGYVKLVDFGFAKKLQSGRKTWTFCGTPEYVAPEVILNRGHDISADYWSLGVLMFELLTGTPPFTGSDPMRTYNIILKGIDAIEFPRDITRNASNLIKKLCRDNPAERLGYQRGGISEIQKHRWFDGFYWLGLQNRTLEPPIKPTVKSVIDTTNFDAYPPDPEGPPPDDLTGWDKDF</sequence>
<protein>
    <recommendedName>
        <fullName evidence="2">cGMP-dependent protein kinase</fullName>
        <ecNumber evidence="2">2.7.11.12</ecNumber>
    </recommendedName>
</protein>
<dbReference type="PROSITE" id="PS00888">
    <property type="entry name" value="CNMP_BINDING_1"/>
    <property type="match status" value="1"/>
</dbReference>
<evidence type="ECO:0000256" key="11">
    <source>
        <dbReference type="ARBA" id="ARBA00047462"/>
    </source>
</evidence>
<dbReference type="InterPro" id="IPR000961">
    <property type="entry name" value="AGC-kinase_C"/>
</dbReference>
<dbReference type="EC" id="2.7.11.12" evidence="2"/>
<dbReference type="Pfam" id="PF00027">
    <property type="entry name" value="cNMP_binding"/>
    <property type="match status" value="1"/>
</dbReference>
<organism evidence="18 19">
    <name type="scientific">Ceratitis capitata</name>
    <name type="common">Mediterranean fruit fly</name>
    <name type="synonym">Tephritis capitata</name>
    <dbReference type="NCBI Taxonomy" id="7213"/>
    <lineage>
        <taxon>Eukaryota</taxon>
        <taxon>Metazoa</taxon>
        <taxon>Ecdysozoa</taxon>
        <taxon>Arthropoda</taxon>
        <taxon>Hexapoda</taxon>
        <taxon>Insecta</taxon>
        <taxon>Pterygota</taxon>
        <taxon>Neoptera</taxon>
        <taxon>Endopterygota</taxon>
        <taxon>Diptera</taxon>
        <taxon>Brachycera</taxon>
        <taxon>Muscomorpha</taxon>
        <taxon>Tephritoidea</taxon>
        <taxon>Tephritidae</taxon>
        <taxon>Ceratitis</taxon>
        <taxon>Ceratitis</taxon>
    </lineage>
</organism>
<dbReference type="InterPro" id="IPR011009">
    <property type="entry name" value="Kinase-like_dom_sf"/>
</dbReference>
<keyword evidence="19" id="KW-1185">Reference proteome</keyword>
<keyword evidence="4" id="KW-0140">cGMP</keyword>
<comment type="similarity">
    <text evidence="1">Belongs to the protein kinase superfamily. AGC Ser/Thr protein kinase family. cGMP subfamily.</text>
</comment>
<dbReference type="PANTHER" id="PTHR24353:SF111">
    <property type="match status" value="1"/>
</dbReference>
<feature type="domain" description="Cyclic nucleotide-binding" evidence="16">
    <location>
        <begin position="1"/>
        <end position="101"/>
    </location>
</feature>
<dbReference type="SMART" id="SM00133">
    <property type="entry name" value="S_TK_X"/>
    <property type="match status" value="1"/>
</dbReference>
<feature type="region of interest" description="Disordered" evidence="14">
    <location>
        <begin position="404"/>
        <end position="428"/>
    </location>
</feature>
<dbReference type="Proteomes" id="UP000606786">
    <property type="component" value="Unassembled WGS sequence"/>
</dbReference>
<dbReference type="FunFam" id="1.10.510.10:FF:000096">
    <property type="entry name" value="cGMP-dependent protein kinase"/>
    <property type="match status" value="1"/>
</dbReference>
<evidence type="ECO:0000313" key="19">
    <source>
        <dbReference type="Proteomes" id="UP000606786"/>
    </source>
</evidence>
<dbReference type="PROSITE" id="PS50011">
    <property type="entry name" value="PROTEIN_KINASE_DOM"/>
    <property type="match status" value="1"/>
</dbReference>
<dbReference type="GO" id="GO:0005524">
    <property type="term" value="F:ATP binding"/>
    <property type="evidence" value="ECO:0007669"/>
    <property type="project" value="UniProtKB-UniRule"/>
</dbReference>
<evidence type="ECO:0000256" key="8">
    <source>
        <dbReference type="ARBA" id="ARBA00022840"/>
    </source>
</evidence>
<accession>A0A811UR58</accession>
<dbReference type="PRINTS" id="PR00104">
    <property type="entry name" value="CGMPKINASE"/>
</dbReference>
<dbReference type="PROSITE" id="PS00107">
    <property type="entry name" value="PROTEIN_KINASE_ATP"/>
    <property type="match status" value="1"/>
</dbReference>
<comment type="caution">
    <text evidence="18">The sequence shown here is derived from an EMBL/GenBank/DDBJ whole genome shotgun (WGS) entry which is preliminary data.</text>
</comment>
<evidence type="ECO:0000259" key="15">
    <source>
        <dbReference type="PROSITE" id="PS50011"/>
    </source>
</evidence>
<proteinExistence type="inferred from homology"/>
<feature type="domain" description="AGC-kinase C-terminal" evidence="17">
    <location>
        <begin position="377"/>
        <end position="428"/>
    </location>
</feature>
<dbReference type="InterPro" id="IPR035014">
    <property type="entry name" value="STKc_cGK"/>
</dbReference>
<dbReference type="Gene3D" id="2.60.120.10">
    <property type="entry name" value="Jelly Rolls"/>
    <property type="match status" value="1"/>
</dbReference>
<feature type="compositionally biased region" description="Pro residues" evidence="14">
    <location>
        <begin position="410"/>
        <end position="419"/>
    </location>
</feature>
<dbReference type="InterPro" id="IPR018488">
    <property type="entry name" value="cNMP-bd_CS"/>
</dbReference>
<keyword evidence="8 12" id="KW-0067">ATP-binding</keyword>
<evidence type="ECO:0000256" key="7">
    <source>
        <dbReference type="ARBA" id="ARBA00022777"/>
    </source>
</evidence>
<evidence type="ECO:0000256" key="2">
    <source>
        <dbReference type="ARBA" id="ARBA00012428"/>
    </source>
</evidence>
<dbReference type="Gene3D" id="1.10.510.10">
    <property type="entry name" value="Transferase(Phosphotransferase) domain 1"/>
    <property type="match status" value="1"/>
</dbReference>
<evidence type="ECO:0000259" key="16">
    <source>
        <dbReference type="PROSITE" id="PS50042"/>
    </source>
</evidence>
<dbReference type="PROSITE" id="PS00108">
    <property type="entry name" value="PROTEIN_KINASE_ST"/>
    <property type="match status" value="1"/>
</dbReference>
<dbReference type="GO" id="GO:0030553">
    <property type="term" value="F:cGMP binding"/>
    <property type="evidence" value="ECO:0007669"/>
    <property type="project" value="UniProtKB-KW"/>
</dbReference>
<keyword evidence="3 13" id="KW-0723">Serine/threonine-protein kinase</keyword>
<dbReference type="PANTHER" id="PTHR24353">
    <property type="entry name" value="CYCLIC NUCLEOTIDE-DEPENDENT PROTEIN KINASE"/>
    <property type="match status" value="1"/>
</dbReference>
<dbReference type="SUPFAM" id="SSF51206">
    <property type="entry name" value="cAMP-binding domain-like"/>
    <property type="match status" value="1"/>
</dbReference>
<dbReference type="PROSITE" id="PS50042">
    <property type="entry name" value="CNMP_BINDING_3"/>
    <property type="match status" value="1"/>
</dbReference>
<dbReference type="InterPro" id="IPR008271">
    <property type="entry name" value="Ser/Thr_kinase_AS"/>
</dbReference>
<dbReference type="CDD" id="cd00038">
    <property type="entry name" value="CAP_ED"/>
    <property type="match status" value="1"/>
</dbReference>
<dbReference type="InterPro" id="IPR000719">
    <property type="entry name" value="Prot_kinase_dom"/>
</dbReference>
<evidence type="ECO:0000256" key="5">
    <source>
        <dbReference type="ARBA" id="ARBA00022679"/>
    </source>
</evidence>
<dbReference type="InterPro" id="IPR018490">
    <property type="entry name" value="cNMP-bd_dom_sf"/>
</dbReference>
<dbReference type="Pfam" id="PF00069">
    <property type="entry name" value="Pkinase"/>
    <property type="match status" value="1"/>
</dbReference>
<dbReference type="Gene3D" id="3.30.200.20">
    <property type="entry name" value="Phosphorylase Kinase, domain 1"/>
    <property type="match status" value="1"/>
</dbReference>
<evidence type="ECO:0000313" key="18">
    <source>
        <dbReference type="EMBL" id="CAD7000276.1"/>
    </source>
</evidence>
<evidence type="ECO:0000256" key="4">
    <source>
        <dbReference type="ARBA" id="ARBA00022535"/>
    </source>
</evidence>
<feature type="domain" description="Protein kinase" evidence="15">
    <location>
        <begin position="117"/>
        <end position="376"/>
    </location>
</feature>
<comment type="catalytic activity">
    <reaction evidence="11">
        <text>L-seryl-[protein] + ATP = O-phospho-L-seryl-[protein] + ADP + H(+)</text>
        <dbReference type="Rhea" id="RHEA:17989"/>
        <dbReference type="Rhea" id="RHEA-COMP:9863"/>
        <dbReference type="Rhea" id="RHEA-COMP:11604"/>
        <dbReference type="ChEBI" id="CHEBI:15378"/>
        <dbReference type="ChEBI" id="CHEBI:29999"/>
        <dbReference type="ChEBI" id="CHEBI:30616"/>
        <dbReference type="ChEBI" id="CHEBI:83421"/>
        <dbReference type="ChEBI" id="CHEBI:456216"/>
        <dbReference type="EC" id="2.7.11.12"/>
    </reaction>
</comment>
<dbReference type="InterPro" id="IPR002374">
    <property type="entry name" value="cGMP_dep_kinase"/>
</dbReference>
<dbReference type="InterPro" id="IPR017441">
    <property type="entry name" value="Protein_kinase_ATP_BS"/>
</dbReference>
<gene>
    <name evidence="18" type="ORF">CCAP1982_LOCUS8766</name>
</gene>
<comment type="catalytic activity">
    <reaction evidence="10">
        <text>L-threonyl-[protein] + ATP = O-phospho-L-threonyl-[protein] + ADP + H(+)</text>
        <dbReference type="Rhea" id="RHEA:46608"/>
        <dbReference type="Rhea" id="RHEA-COMP:11060"/>
        <dbReference type="Rhea" id="RHEA-COMP:11605"/>
        <dbReference type="ChEBI" id="CHEBI:15378"/>
        <dbReference type="ChEBI" id="CHEBI:30013"/>
        <dbReference type="ChEBI" id="CHEBI:30616"/>
        <dbReference type="ChEBI" id="CHEBI:61977"/>
        <dbReference type="ChEBI" id="CHEBI:456216"/>
        <dbReference type="EC" id="2.7.11.12"/>
    </reaction>
</comment>
<dbReference type="SMART" id="SM00100">
    <property type="entry name" value="cNMP"/>
    <property type="match status" value="1"/>
</dbReference>
<keyword evidence="5" id="KW-0808">Transferase</keyword>
<dbReference type="InterPro" id="IPR000595">
    <property type="entry name" value="cNMP-bd_dom"/>
</dbReference>
<dbReference type="PROSITE" id="PS00889">
    <property type="entry name" value="CNMP_BINDING_2"/>
    <property type="match status" value="1"/>
</dbReference>
<dbReference type="InterPro" id="IPR014710">
    <property type="entry name" value="RmlC-like_jellyroll"/>
</dbReference>
<evidence type="ECO:0000256" key="9">
    <source>
        <dbReference type="ARBA" id="ARBA00022992"/>
    </source>
</evidence>
<evidence type="ECO:0000256" key="3">
    <source>
        <dbReference type="ARBA" id="ARBA00022527"/>
    </source>
</evidence>
<keyword evidence="9" id="KW-0142">cGMP-binding</keyword>